<organism evidence="3 4">
    <name type="scientific">Rubrobacter taiwanensis</name>
    <dbReference type="NCBI Taxonomy" id="185139"/>
    <lineage>
        <taxon>Bacteria</taxon>
        <taxon>Bacillati</taxon>
        <taxon>Actinomycetota</taxon>
        <taxon>Rubrobacteria</taxon>
        <taxon>Rubrobacterales</taxon>
        <taxon>Rubrobacteraceae</taxon>
        <taxon>Rubrobacter</taxon>
    </lineage>
</organism>
<sequence>MRSFSEECLEACGMLRENARVVSDSLVKANLRGVDSHGVTRLGIYVKRLKMGLVNPNPEVRVVQESPATLLVDGDNGPGQVVGLRALELGLEKVRRGGGVSVGVKHSNHFGTGAYYVQRAVEADVISFAYSNAPPSMAPWGGVEPYVGTNPYAYGVPAGRHEPIIFDMATSVVARGKIILAAKKGELIPEGWAIDKEGRPTTDAQAALEGCVLPFGGPKGYAISLMIDIMSGVLTGAGFGPRVRNLYEDFEDSQNVGAFFHLLDVERFMPVEEFKGRIDRMIDEIKAVRRARGVEEIFVPGEIEHRIEQQRLASGIPLGAETVAELREVGLLCGVELEDFVHES</sequence>
<dbReference type="InterPro" id="IPR043144">
    <property type="entry name" value="Mal/L-sulf/L-lact_DH-like_ah"/>
</dbReference>
<keyword evidence="2" id="KW-0560">Oxidoreductase</keyword>
<proteinExistence type="inferred from homology"/>
<dbReference type="InterPro" id="IPR043143">
    <property type="entry name" value="Mal/L-sulf/L-lact_DH-like_NADP"/>
</dbReference>
<dbReference type="AlphaFoldDB" id="A0A4R1BSI4"/>
<dbReference type="Gene3D" id="3.30.1370.60">
    <property type="entry name" value="Hypothetical oxidoreductase yiak, domain 2"/>
    <property type="match status" value="1"/>
</dbReference>
<dbReference type="InterPro" id="IPR036111">
    <property type="entry name" value="Mal/L-sulfo/L-lacto_DH-like_sf"/>
</dbReference>
<evidence type="ECO:0000256" key="2">
    <source>
        <dbReference type="ARBA" id="ARBA00023002"/>
    </source>
</evidence>
<evidence type="ECO:0000256" key="1">
    <source>
        <dbReference type="ARBA" id="ARBA00006056"/>
    </source>
</evidence>
<comment type="caution">
    <text evidence="3">The sequence shown here is derived from an EMBL/GenBank/DDBJ whole genome shotgun (WGS) entry which is preliminary data.</text>
</comment>
<dbReference type="Proteomes" id="UP000295244">
    <property type="component" value="Unassembled WGS sequence"/>
</dbReference>
<dbReference type="OrthoDB" id="924592at2"/>
<keyword evidence="4" id="KW-1185">Reference proteome</keyword>
<dbReference type="SUPFAM" id="SSF89733">
    <property type="entry name" value="L-sulfolactate dehydrogenase-like"/>
    <property type="match status" value="1"/>
</dbReference>
<evidence type="ECO:0000313" key="4">
    <source>
        <dbReference type="Proteomes" id="UP000295244"/>
    </source>
</evidence>
<dbReference type="EMBL" id="SKBU01000001">
    <property type="protein sequence ID" value="TCJ20793.1"/>
    <property type="molecule type" value="Genomic_DNA"/>
</dbReference>
<evidence type="ECO:0000313" key="3">
    <source>
        <dbReference type="EMBL" id="TCJ20793.1"/>
    </source>
</evidence>
<comment type="similarity">
    <text evidence="1">Belongs to the LDH2/MDH2 oxidoreductase family.</text>
</comment>
<dbReference type="PANTHER" id="PTHR11091:SF0">
    <property type="entry name" value="MALATE DEHYDROGENASE"/>
    <property type="match status" value="1"/>
</dbReference>
<protein>
    <submittedName>
        <fullName evidence="3">Ldh family oxidoreductase</fullName>
    </submittedName>
</protein>
<accession>A0A4R1BSI4</accession>
<reference evidence="3 4" key="1">
    <citation type="submission" date="2019-03" db="EMBL/GenBank/DDBJ databases">
        <title>Whole genome sequence of a novel Rubrobacter taiwanensis strain, isolated from Yellowstone National Park.</title>
        <authorList>
            <person name="Freed S."/>
            <person name="Ramaley R.F."/>
            <person name="Kyndt J.A."/>
        </authorList>
    </citation>
    <scope>NUCLEOTIDE SEQUENCE [LARGE SCALE GENOMIC DNA]</scope>
    <source>
        <strain evidence="3 4">Yellowstone</strain>
    </source>
</reference>
<dbReference type="GO" id="GO:0016491">
    <property type="term" value="F:oxidoreductase activity"/>
    <property type="evidence" value="ECO:0007669"/>
    <property type="project" value="UniProtKB-KW"/>
</dbReference>
<gene>
    <name evidence="3" type="ORF">E0L93_00440</name>
</gene>
<dbReference type="InterPro" id="IPR003767">
    <property type="entry name" value="Malate/L-lactate_DH-like"/>
</dbReference>
<dbReference type="Gene3D" id="1.10.1530.10">
    <property type="match status" value="1"/>
</dbReference>
<name>A0A4R1BSI4_9ACTN</name>
<dbReference type="Pfam" id="PF02615">
    <property type="entry name" value="Ldh_2"/>
    <property type="match status" value="1"/>
</dbReference>
<dbReference type="PANTHER" id="PTHR11091">
    <property type="entry name" value="OXIDOREDUCTASE-RELATED"/>
    <property type="match status" value="1"/>
</dbReference>